<protein>
    <submittedName>
        <fullName evidence="2">Uncharacterized protein</fullName>
    </submittedName>
</protein>
<dbReference type="AlphaFoldDB" id="A0AA36EI79"/>
<evidence type="ECO:0000313" key="2">
    <source>
        <dbReference type="EMBL" id="CAI9296622.1"/>
    </source>
</evidence>
<keyword evidence="1" id="KW-1133">Transmembrane helix</keyword>
<gene>
    <name evidence="2" type="ORF">LSALG_LOCUS35477</name>
</gene>
<proteinExistence type="predicted"/>
<dbReference type="Proteomes" id="UP001177003">
    <property type="component" value="Chromosome 8"/>
</dbReference>
<reference evidence="2" key="1">
    <citation type="submission" date="2023-04" db="EMBL/GenBank/DDBJ databases">
        <authorList>
            <person name="Vijverberg K."/>
            <person name="Xiong W."/>
            <person name="Schranz E."/>
        </authorList>
    </citation>
    <scope>NUCLEOTIDE SEQUENCE</scope>
</reference>
<dbReference type="EMBL" id="OX465084">
    <property type="protein sequence ID" value="CAI9296622.1"/>
    <property type="molecule type" value="Genomic_DNA"/>
</dbReference>
<dbReference type="GO" id="GO:0003677">
    <property type="term" value="F:DNA binding"/>
    <property type="evidence" value="ECO:0007669"/>
    <property type="project" value="InterPro"/>
</dbReference>
<dbReference type="InterPro" id="IPR044835">
    <property type="entry name" value="ARF_plant"/>
</dbReference>
<dbReference type="PANTHER" id="PTHR31384:SF21">
    <property type="entry name" value="AUXIN RESPONSE FACTOR 19"/>
    <property type="match status" value="1"/>
</dbReference>
<evidence type="ECO:0000313" key="3">
    <source>
        <dbReference type="Proteomes" id="UP001177003"/>
    </source>
</evidence>
<sequence length="218" mass="24503">MVTTSTPIQFIPNSQSLISIIPQPCIIVLLSTIIMVVSALGHRSKYATATDFIDRFFLLSASYLARSNPVDSSSAFQFIPSFQLIVRHSARKLMNSQLWNMCAGPLVSLPQIGSLMVYFPQAHNEQNVQYSLLYMFNTNNMRNEFEFQQITATLELAMSLRDGSINLSNSQNCQLSTRSNASILFPTTYVGSSVLPFPRDWLSGLNCYTNHINRNINM</sequence>
<accession>A0AA36EI79</accession>
<name>A0AA36EI79_LACSI</name>
<evidence type="ECO:0000256" key="1">
    <source>
        <dbReference type="SAM" id="Phobius"/>
    </source>
</evidence>
<keyword evidence="1" id="KW-0812">Transmembrane</keyword>
<dbReference type="GO" id="GO:0009725">
    <property type="term" value="P:response to hormone"/>
    <property type="evidence" value="ECO:0007669"/>
    <property type="project" value="InterPro"/>
</dbReference>
<keyword evidence="1" id="KW-0472">Membrane</keyword>
<feature type="transmembrane region" description="Helical" evidence="1">
    <location>
        <begin position="20"/>
        <end position="40"/>
    </location>
</feature>
<organism evidence="2 3">
    <name type="scientific">Lactuca saligna</name>
    <name type="common">Willowleaf lettuce</name>
    <dbReference type="NCBI Taxonomy" id="75948"/>
    <lineage>
        <taxon>Eukaryota</taxon>
        <taxon>Viridiplantae</taxon>
        <taxon>Streptophyta</taxon>
        <taxon>Embryophyta</taxon>
        <taxon>Tracheophyta</taxon>
        <taxon>Spermatophyta</taxon>
        <taxon>Magnoliopsida</taxon>
        <taxon>eudicotyledons</taxon>
        <taxon>Gunneridae</taxon>
        <taxon>Pentapetalae</taxon>
        <taxon>asterids</taxon>
        <taxon>campanulids</taxon>
        <taxon>Asterales</taxon>
        <taxon>Asteraceae</taxon>
        <taxon>Cichorioideae</taxon>
        <taxon>Cichorieae</taxon>
        <taxon>Lactucinae</taxon>
        <taxon>Lactuca</taxon>
    </lineage>
</organism>
<keyword evidence="3" id="KW-1185">Reference proteome</keyword>
<dbReference type="GO" id="GO:0006355">
    <property type="term" value="P:regulation of DNA-templated transcription"/>
    <property type="evidence" value="ECO:0007669"/>
    <property type="project" value="InterPro"/>
</dbReference>
<dbReference type="PANTHER" id="PTHR31384">
    <property type="entry name" value="AUXIN RESPONSE FACTOR 4-RELATED"/>
    <property type="match status" value="1"/>
</dbReference>